<proteinExistence type="inferred from homology"/>
<comment type="caution">
    <text evidence="5">The sequence shown here is derived from an EMBL/GenBank/DDBJ whole genome shotgun (WGS) entry which is preliminary data.</text>
</comment>
<dbReference type="Pfam" id="PF02275">
    <property type="entry name" value="CBAH"/>
    <property type="match status" value="1"/>
</dbReference>
<sequence>MRHNIFTLAAITILLACTSPSQACTGITLKAADGSTVVARTIEWNASDLNSMLVVVPRGYTQRLFSPSGKKDGMELTSKMGYIGLATELEEFIAEGLNEEGLSAGLFYFPAYGEYEKYRPENRSTTVGDLQLVSWILGNFKTVDEVVAAFGGIHVVTIDSRASTAHWRIADKSGRQVVLEIVGGKPVFHENSLGVLTNAPGFEWHSTNLNNYVNLYSGTAVPKDMGAVRLRSFGSGSGMLGLPGDFTPPSRFIRAAFYQSTAPRLATADKTVMQCFQILNNFDIPVGTGIKEGAEIPDIPSATQWTSATDIVGRKIYYRTMYNSDIRCIDLGTVDFAKTKYQVMPLDKVKKQHVTVLNIK</sequence>
<protein>
    <submittedName>
        <fullName evidence="5">Choloylglycine hydrolase family protein</fullName>
    </submittedName>
</protein>
<dbReference type="InterPro" id="IPR029132">
    <property type="entry name" value="CBAH/NAAA_C"/>
</dbReference>
<evidence type="ECO:0000256" key="2">
    <source>
        <dbReference type="ARBA" id="ARBA00022801"/>
    </source>
</evidence>
<feature type="chain" id="PRO_5046050400" evidence="3">
    <location>
        <begin position="24"/>
        <end position="360"/>
    </location>
</feature>
<dbReference type="PROSITE" id="PS51257">
    <property type="entry name" value="PROKAR_LIPOPROTEIN"/>
    <property type="match status" value="1"/>
</dbReference>
<evidence type="ECO:0000313" key="5">
    <source>
        <dbReference type="EMBL" id="NPD90919.1"/>
    </source>
</evidence>
<keyword evidence="6" id="KW-1185">Reference proteome</keyword>
<keyword evidence="3" id="KW-0732">Signal</keyword>
<dbReference type="PANTHER" id="PTHR35527">
    <property type="entry name" value="CHOLOYLGLYCINE HYDROLASE"/>
    <property type="match status" value="1"/>
</dbReference>
<dbReference type="CDD" id="cd00542">
    <property type="entry name" value="Ntn_PVA"/>
    <property type="match status" value="1"/>
</dbReference>
<feature type="domain" description="Choloylglycine hydrolase/NAAA C-terminal" evidence="4">
    <location>
        <begin position="24"/>
        <end position="333"/>
    </location>
</feature>
<evidence type="ECO:0000313" key="6">
    <source>
        <dbReference type="Proteomes" id="UP000714420"/>
    </source>
</evidence>
<gene>
    <name evidence="5" type="ORF">HPS56_00840</name>
</gene>
<dbReference type="PANTHER" id="PTHR35527:SF2">
    <property type="entry name" value="HYDROLASE"/>
    <property type="match status" value="1"/>
</dbReference>
<organism evidence="5 6">
    <name type="scientific">Xylanibacter muris</name>
    <dbReference type="NCBI Taxonomy" id="2736290"/>
    <lineage>
        <taxon>Bacteria</taxon>
        <taxon>Pseudomonadati</taxon>
        <taxon>Bacteroidota</taxon>
        <taxon>Bacteroidia</taxon>
        <taxon>Bacteroidales</taxon>
        <taxon>Prevotellaceae</taxon>
        <taxon>Xylanibacter</taxon>
    </lineage>
</organism>
<evidence type="ECO:0000256" key="3">
    <source>
        <dbReference type="SAM" id="SignalP"/>
    </source>
</evidence>
<dbReference type="GO" id="GO:0016787">
    <property type="term" value="F:hydrolase activity"/>
    <property type="evidence" value="ECO:0007669"/>
    <property type="project" value="UniProtKB-KW"/>
</dbReference>
<name>A0ABX2AIP6_9BACT</name>
<dbReference type="InterPro" id="IPR052193">
    <property type="entry name" value="Peptidase_C59"/>
</dbReference>
<feature type="signal peptide" evidence="3">
    <location>
        <begin position="1"/>
        <end position="23"/>
    </location>
</feature>
<comment type="similarity">
    <text evidence="1">Belongs to the peptidase C59 family.</text>
</comment>
<dbReference type="InterPro" id="IPR029055">
    <property type="entry name" value="Ntn_hydrolases_N"/>
</dbReference>
<dbReference type="Proteomes" id="UP000714420">
    <property type="component" value="Unassembled WGS sequence"/>
</dbReference>
<dbReference type="EMBL" id="JABKKF010000001">
    <property type="protein sequence ID" value="NPD90919.1"/>
    <property type="molecule type" value="Genomic_DNA"/>
</dbReference>
<evidence type="ECO:0000256" key="1">
    <source>
        <dbReference type="ARBA" id="ARBA00006625"/>
    </source>
</evidence>
<dbReference type="Gene3D" id="3.60.60.10">
    <property type="entry name" value="Penicillin V Acylase, Chain A"/>
    <property type="match status" value="1"/>
</dbReference>
<evidence type="ECO:0000259" key="4">
    <source>
        <dbReference type="Pfam" id="PF02275"/>
    </source>
</evidence>
<reference evidence="5 6" key="1">
    <citation type="submission" date="2020-05" db="EMBL/GenBank/DDBJ databases">
        <title>Distinct polysaccharide utilization as determinants for interspecies competition between intestinal Prevotella spp.</title>
        <authorList>
            <person name="Galvez E.J.C."/>
            <person name="Iljazovic A."/>
            <person name="Strowig T."/>
        </authorList>
    </citation>
    <scope>NUCLEOTIDE SEQUENCE [LARGE SCALE GENOMIC DNA]</scope>
    <source>
        <strain evidence="5 6">PMUR</strain>
    </source>
</reference>
<accession>A0ABX2AIP6</accession>
<dbReference type="RefSeq" id="WP_172272418.1">
    <property type="nucleotide sequence ID" value="NZ_CASGMU010000001.1"/>
</dbReference>
<dbReference type="SUPFAM" id="SSF56235">
    <property type="entry name" value="N-terminal nucleophile aminohydrolases (Ntn hydrolases)"/>
    <property type="match status" value="1"/>
</dbReference>
<keyword evidence="2 5" id="KW-0378">Hydrolase</keyword>